<dbReference type="PANTHER" id="PTHR11365">
    <property type="entry name" value="5-OXOPROLINASE RELATED"/>
    <property type="match status" value="1"/>
</dbReference>
<proteinExistence type="predicted"/>
<dbReference type="GO" id="GO:0005829">
    <property type="term" value="C:cytosol"/>
    <property type="evidence" value="ECO:0007669"/>
    <property type="project" value="TreeGrafter"/>
</dbReference>
<sequence length="690" mass="73816">MLQQNSSRQNWVVGVDVGGTFTDFSARDLTTGRVLIHKRPSTPDDPSRAVLHGLRELTEKYHVDPGTITRFAHGTTVATNALLQRKGAEVALVTTKGFRDLVEIGRQVRPHIYDLHLDAPQPLASRALRFEIDERIGPTGEVVRELSDASIDGLVEQLRKQPEIEGVAVCLIFSFLNPAHEKRIAAALREAFPNVFVSVSSEVQPEFREFERFSTTLINAFLQPEVGRYMNRLKLEVTTVAPNAEFGIFQSSGGLMSVDRAAQFPVRTALSGPAAGAVGAAGAGAMSEILDVITLDIGGTSTDVCLIQAGRTAIASTRDISGFRIRLPMVDIHTVGAGGGSIARLGKDGLLKVGPESAGAVPGPACYRRGGTLPTVSDANVILGRLPVTLTGGDMTIDRNLAVKAVEPIASELGLSVEQAALGIVGIVTSNMVRAIRAVTIERGYDPRKFVLMPFGGAGGLHAADVARSLGINRIVVPRAPGILCAEGLILSDLQEDFVASCRARVIGDMGSAAAVVADLVKQGEAWLAQESEGALETHLVLSLDMRYVGQNYELAVEVANGSGHPVLPDSEQLRAAFFAEYLRAYGHYDQQAPIEIVNVRLRTIAKLPQRQSATETPVKKLEPFETKDVWFDEAGSVPTPMFDRSGLPAGTIIKGPAIITQLDSTTVVPPWAQIAVDAALNMIMEIKNV</sequence>
<gene>
    <name evidence="4" type="ORF">AYJ54_14265</name>
</gene>
<accession>A0A176YQE4</accession>
<evidence type="ECO:0000313" key="4">
    <source>
        <dbReference type="EMBL" id="OAF08575.1"/>
    </source>
</evidence>
<feature type="domain" description="Hydantoinase/oxoprolinase N-terminal" evidence="2">
    <location>
        <begin position="13"/>
        <end position="191"/>
    </location>
</feature>
<dbReference type="Pfam" id="PF05378">
    <property type="entry name" value="Hydant_A_N"/>
    <property type="match status" value="1"/>
</dbReference>
<feature type="domain" description="Acetophenone carboxylase-like C-terminal" evidence="3">
    <location>
        <begin position="528"/>
        <end position="679"/>
    </location>
</feature>
<dbReference type="STRING" id="1505087.AYJ54_14265"/>
<protein>
    <recommendedName>
        <fullName evidence="6">Methylhydantoinase</fullName>
    </recommendedName>
</protein>
<comment type="caution">
    <text evidence="4">The sequence shown here is derived from an EMBL/GenBank/DDBJ whole genome shotgun (WGS) entry which is preliminary data.</text>
</comment>
<evidence type="ECO:0000259" key="2">
    <source>
        <dbReference type="Pfam" id="PF05378"/>
    </source>
</evidence>
<evidence type="ECO:0008006" key="6">
    <source>
        <dbReference type="Google" id="ProtNLM"/>
    </source>
</evidence>
<feature type="domain" description="Hydantoinase A/oxoprolinase" evidence="1">
    <location>
        <begin position="212"/>
        <end position="497"/>
    </location>
</feature>
<dbReference type="InterPro" id="IPR008040">
    <property type="entry name" value="Hydant_A_N"/>
</dbReference>
<dbReference type="InterPro" id="IPR002821">
    <property type="entry name" value="Hydantoinase_A"/>
</dbReference>
<dbReference type="EMBL" id="LUUB01000061">
    <property type="protein sequence ID" value="OAF08575.1"/>
    <property type="molecule type" value="Genomic_DNA"/>
</dbReference>
<dbReference type="Pfam" id="PF01968">
    <property type="entry name" value="Hydantoinase_A"/>
    <property type="match status" value="1"/>
</dbReference>
<name>A0A176YQE4_9BRAD</name>
<keyword evidence="5" id="KW-1185">Reference proteome</keyword>
<dbReference type="PANTHER" id="PTHR11365:SF23">
    <property type="entry name" value="HYPOTHETICAL 5-OXOPROLINASE (EUROFUNG)-RELATED"/>
    <property type="match status" value="1"/>
</dbReference>
<dbReference type="RefSeq" id="WP_063701027.1">
    <property type="nucleotide sequence ID" value="NZ_LUUB01000061.1"/>
</dbReference>
<organism evidence="4 5">
    <name type="scientific">Bradyrhizobium centrolobii</name>
    <dbReference type="NCBI Taxonomy" id="1505087"/>
    <lineage>
        <taxon>Bacteria</taxon>
        <taxon>Pseudomonadati</taxon>
        <taxon>Pseudomonadota</taxon>
        <taxon>Alphaproteobacteria</taxon>
        <taxon>Hyphomicrobiales</taxon>
        <taxon>Nitrobacteraceae</taxon>
        <taxon>Bradyrhizobium</taxon>
    </lineage>
</organism>
<dbReference type="InterPro" id="IPR045079">
    <property type="entry name" value="Oxoprolinase-like"/>
</dbReference>
<dbReference type="Proteomes" id="UP000076959">
    <property type="component" value="Unassembled WGS sequence"/>
</dbReference>
<reference evidence="4 5" key="1">
    <citation type="submission" date="2016-03" db="EMBL/GenBank/DDBJ databases">
        <title>Draft Genome Sequence of the Strain BR 10245 (Bradyrhizobium sp.) isolated from nodules of Centrolobium paraense.</title>
        <authorList>
            <person name="Simoes-Araujo J.L.Sr."/>
            <person name="Barauna A.C."/>
            <person name="Silva K."/>
            <person name="Zilli J.E."/>
        </authorList>
    </citation>
    <scope>NUCLEOTIDE SEQUENCE [LARGE SCALE GENOMIC DNA]</scope>
    <source>
        <strain evidence="4 5">BR 10245</strain>
    </source>
</reference>
<dbReference type="InterPro" id="IPR049517">
    <property type="entry name" value="ACX-like_C"/>
</dbReference>
<dbReference type="OrthoDB" id="9759608at2"/>
<dbReference type="GO" id="GO:0006749">
    <property type="term" value="P:glutathione metabolic process"/>
    <property type="evidence" value="ECO:0007669"/>
    <property type="project" value="TreeGrafter"/>
</dbReference>
<evidence type="ECO:0000259" key="3">
    <source>
        <dbReference type="Pfam" id="PF19278"/>
    </source>
</evidence>
<dbReference type="SUPFAM" id="SSF53067">
    <property type="entry name" value="Actin-like ATPase domain"/>
    <property type="match status" value="1"/>
</dbReference>
<dbReference type="AlphaFoldDB" id="A0A176YQE4"/>
<dbReference type="GO" id="GO:0017168">
    <property type="term" value="F:5-oxoprolinase (ATP-hydrolyzing) activity"/>
    <property type="evidence" value="ECO:0007669"/>
    <property type="project" value="TreeGrafter"/>
</dbReference>
<evidence type="ECO:0000313" key="5">
    <source>
        <dbReference type="Proteomes" id="UP000076959"/>
    </source>
</evidence>
<dbReference type="Pfam" id="PF19278">
    <property type="entry name" value="Hydant_A_C"/>
    <property type="match status" value="1"/>
</dbReference>
<dbReference type="InterPro" id="IPR043129">
    <property type="entry name" value="ATPase_NBD"/>
</dbReference>
<evidence type="ECO:0000259" key="1">
    <source>
        <dbReference type="Pfam" id="PF01968"/>
    </source>
</evidence>